<reference evidence="2 3" key="1">
    <citation type="journal article" date="2021" name="Commun. Biol.">
        <title>The genome of Shorea leprosula (Dipterocarpaceae) highlights the ecological relevance of drought in aseasonal tropical rainforests.</title>
        <authorList>
            <person name="Ng K.K.S."/>
            <person name="Kobayashi M.J."/>
            <person name="Fawcett J.A."/>
            <person name="Hatakeyama M."/>
            <person name="Paape T."/>
            <person name="Ng C.H."/>
            <person name="Ang C.C."/>
            <person name="Tnah L.H."/>
            <person name="Lee C.T."/>
            <person name="Nishiyama T."/>
            <person name="Sese J."/>
            <person name="O'Brien M.J."/>
            <person name="Copetti D."/>
            <person name="Mohd Noor M.I."/>
            <person name="Ong R.C."/>
            <person name="Putra M."/>
            <person name="Sireger I.Z."/>
            <person name="Indrioko S."/>
            <person name="Kosugi Y."/>
            <person name="Izuno A."/>
            <person name="Isagi Y."/>
            <person name="Lee S.L."/>
            <person name="Shimizu K.K."/>
        </authorList>
    </citation>
    <scope>NUCLEOTIDE SEQUENCE [LARGE SCALE GENOMIC DNA]</scope>
    <source>
        <strain evidence="2">214</strain>
    </source>
</reference>
<gene>
    <name evidence="2" type="ORF">SLEP1_g2159</name>
</gene>
<accession>A0AAV5HMT0</accession>
<evidence type="ECO:0000313" key="2">
    <source>
        <dbReference type="EMBL" id="GKU87822.1"/>
    </source>
</evidence>
<protein>
    <submittedName>
        <fullName evidence="2">Uncharacterized protein</fullName>
    </submittedName>
</protein>
<organism evidence="2 3">
    <name type="scientific">Rubroshorea leprosula</name>
    <dbReference type="NCBI Taxonomy" id="152421"/>
    <lineage>
        <taxon>Eukaryota</taxon>
        <taxon>Viridiplantae</taxon>
        <taxon>Streptophyta</taxon>
        <taxon>Embryophyta</taxon>
        <taxon>Tracheophyta</taxon>
        <taxon>Spermatophyta</taxon>
        <taxon>Magnoliopsida</taxon>
        <taxon>eudicotyledons</taxon>
        <taxon>Gunneridae</taxon>
        <taxon>Pentapetalae</taxon>
        <taxon>rosids</taxon>
        <taxon>malvids</taxon>
        <taxon>Malvales</taxon>
        <taxon>Dipterocarpaceae</taxon>
        <taxon>Rubroshorea</taxon>
    </lineage>
</organism>
<dbReference type="EMBL" id="BPVZ01000002">
    <property type="protein sequence ID" value="GKU87822.1"/>
    <property type="molecule type" value="Genomic_DNA"/>
</dbReference>
<feature type="region of interest" description="Disordered" evidence="1">
    <location>
        <begin position="1"/>
        <end position="145"/>
    </location>
</feature>
<keyword evidence="3" id="KW-1185">Reference proteome</keyword>
<feature type="compositionally biased region" description="Acidic residues" evidence="1">
    <location>
        <begin position="22"/>
        <end position="39"/>
    </location>
</feature>
<dbReference type="PANTHER" id="PTHR22684">
    <property type="entry name" value="NULP1-RELATED"/>
    <property type="match status" value="1"/>
</dbReference>
<feature type="compositionally biased region" description="Acidic residues" evidence="1">
    <location>
        <begin position="54"/>
        <end position="73"/>
    </location>
</feature>
<dbReference type="PANTHER" id="PTHR22684:SF0">
    <property type="entry name" value="RIBOSOME QUALITY CONTROL COMPLEX SUBUNIT TCF25"/>
    <property type="match status" value="1"/>
</dbReference>
<evidence type="ECO:0000313" key="3">
    <source>
        <dbReference type="Proteomes" id="UP001054252"/>
    </source>
</evidence>
<sequence length="215" mass="23693">MSARLLKKVLKEQGQRTQQFIAEEEDDDEQQLNGDESESPDSGTRSLKNPFDLLNEDDEEDNPDQVEEPEVADETSGGKQRVPVMKNTISQASDNKSKKKKKKKEKKSKGGNSDKSEKSLDAALETLSLDVSSSEPQSDPVKTKSENAKVCDNLVKRTGCSILQVDPKHLNAENELKRNFGSKTIGLAGMGLFLWNFWKPRMGIITSGAGFSASC</sequence>
<dbReference type="InterPro" id="IPR006994">
    <property type="entry name" value="TCF25/Rqc1"/>
</dbReference>
<feature type="compositionally biased region" description="Basic residues" evidence="1">
    <location>
        <begin position="97"/>
        <end position="109"/>
    </location>
</feature>
<evidence type="ECO:0000256" key="1">
    <source>
        <dbReference type="SAM" id="MobiDB-lite"/>
    </source>
</evidence>
<dbReference type="AlphaFoldDB" id="A0AAV5HMT0"/>
<dbReference type="Proteomes" id="UP001054252">
    <property type="component" value="Unassembled WGS sequence"/>
</dbReference>
<name>A0AAV5HMT0_9ROSI</name>
<proteinExistence type="predicted"/>
<comment type="caution">
    <text evidence="2">The sequence shown here is derived from an EMBL/GenBank/DDBJ whole genome shotgun (WGS) entry which is preliminary data.</text>
</comment>
<dbReference type="GO" id="GO:1990112">
    <property type="term" value="C:RQC complex"/>
    <property type="evidence" value="ECO:0007669"/>
    <property type="project" value="TreeGrafter"/>
</dbReference>